<protein>
    <submittedName>
        <fullName evidence="1">Uncharacterized protein</fullName>
    </submittedName>
</protein>
<organism evidence="1 2">
    <name type="scientific">Vaccinium darrowii</name>
    <dbReference type="NCBI Taxonomy" id="229202"/>
    <lineage>
        <taxon>Eukaryota</taxon>
        <taxon>Viridiplantae</taxon>
        <taxon>Streptophyta</taxon>
        <taxon>Embryophyta</taxon>
        <taxon>Tracheophyta</taxon>
        <taxon>Spermatophyta</taxon>
        <taxon>Magnoliopsida</taxon>
        <taxon>eudicotyledons</taxon>
        <taxon>Gunneridae</taxon>
        <taxon>Pentapetalae</taxon>
        <taxon>asterids</taxon>
        <taxon>Ericales</taxon>
        <taxon>Ericaceae</taxon>
        <taxon>Vaccinioideae</taxon>
        <taxon>Vaccinieae</taxon>
        <taxon>Vaccinium</taxon>
    </lineage>
</organism>
<evidence type="ECO:0000313" key="2">
    <source>
        <dbReference type="Proteomes" id="UP000828048"/>
    </source>
</evidence>
<proteinExistence type="predicted"/>
<reference evidence="1 2" key="1">
    <citation type="journal article" date="2021" name="Hortic Res">
        <title>High-quality reference genome and annotation aids understanding of berry development for evergreen blueberry (Vaccinium darrowii).</title>
        <authorList>
            <person name="Yu J."/>
            <person name="Hulse-Kemp A.M."/>
            <person name="Babiker E."/>
            <person name="Staton M."/>
        </authorList>
    </citation>
    <scope>NUCLEOTIDE SEQUENCE [LARGE SCALE GENOMIC DNA]</scope>
    <source>
        <strain evidence="2">cv. NJ 8807/NJ 8810</strain>
        <tissue evidence="1">Young leaf</tissue>
    </source>
</reference>
<gene>
    <name evidence="1" type="ORF">Vadar_014737</name>
</gene>
<dbReference type="EMBL" id="CM037161">
    <property type="protein sequence ID" value="KAH7854519.1"/>
    <property type="molecule type" value="Genomic_DNA"/>
</dbReference>
<keyword evidence="2" id="KW-1185">Reference proteome</keyword>
<comment type="caution">
    <text evidence="1">The sequence shown here is derived from an EMBL/GenBank/DDBJ whole genome shotgun (WGS) entry which is preliminary data.</text>
</comment>
<accession>A0ACB7YMZ3</accession>
<evidence type="ECO:0000313" key="1">
    <source>
        <dbReference type="EMBL" id="KAH7854519.1"/>
    </source>
</evidence>
<sequence length="411" mass="47278">MNPRPPPPFFNAQLNEQFNFPNFDPNSLSSYLFNPPVPPYNPFVAAQSQRNTQEPSTNDGVQSTTTQTRKKAQVGSKERNPNWIKEEDEALCKAWLRISEDAIIGTDQPRGKLWERIQDEFNKIMGHETERNTTGLMHRWSTLQSHINKYSGCARKIERSPTSGFNLEDSIGAAKKLYYQSEGHNFKWDGCWLILKDTAKWSNYTQEQQQRKQKTTEKKKREGNYEDVDFVANPSNPSTPTTPSSAAGTVSLEDDDVTPIIDEPCELERPMGTKVTKYGRRQKMIADQVEGLHLSASEFSNMRKEDVEIVEREMKFASEREKMKIQAKKEQEERRIEAKLEQERMKIAAKLEQEQLRFKKDQMRLEKDIMMTDINSISTEEGKAWVIAQQKAIIARMKQGEIGDGSSGSRE</sequence>
<dbReference type="Proteomes" id="UP000828048">
    <property type="component" value="Chromosome 11"/>
</dbReference>
<name>A0ACB7YMZ3_9ERIC</name>